<sequence length="339" mass="38398">MKTMIYWAFRLILFCLTLVSCKDDFDIQKLQDHSRLVVYCFPTEGDTTLVSVAKSLPVASVKGNVDILSREKVDAHIIYKVNGVEQTVKRIANEEEAQLFTRSTKSDVLSQLVGQYYVVGKQKAGDKISLQVSAPDFSSVSASTYIPEKVGVELGDVKLEMQSSDGYNSITIDRVEAIFHDNPSSEDYYSVKLRLLNREMDRDLGLLTNNEPLLNKKSKLDDDFGMDDYEYFGNAYIFNDRTINGKTYTLHLDTYSYSYRQSFYSFSYVVDLYKVTPEYYRFLKSINDAQSNSWADVGLMQVTPTYSNVKGGFGVVAGYNISSVSKFFSSFDSEDNGEI</sequence>
<feature type="chain" id="PRO_5021289553" evidence="1">
    <location>
        <begin position="23"/>
        <end position="339"/>
    </location>
</feature>
<evidence type="ECO:0000313" key="3">
    <source>
        <dbReference type="Proteomes" id="UP000297872"/>
    </source>
</evidence>
<organism evidence="2 3">
    <name type="scientific">Segatella hominis</name>
    <dbReference type="NCBI Taxonomy" id="2518605"/>
    <lineage>
        <taxon>Bacteria</taxon>
        <taxon>Pseudomonadati</taxon>
        <taxon>Bacteroidota</taxon>
        <taxon>Bacteroidia</taxon>
        <taxon>Bacteroidales</taxon>
        <taxon>Prevotellaceae</taxon>
        <taxon>Segatella</taxon>
    </lineage>
</organism>
<feature type="signal peptide" evidence="1">
    <location>
        <begin position="1"/>
        <end position="22"/>
    </location>
</feature>
<evidence type="ECO:0000256" key="1">
    <source>
        <dbReference type="SAM" id="SignalP"/>
    </source>
</evidence>
<dbReference type="PROSITE" id="PS51257">
    <property type="entry name" value="PROKAR_LIPOPROTEIN"/>
    <property type="match status" value="1"/>
</dbReference>
<comment type="caution">
    <text evidence="2">The sequence shown here is derived from an EMBL/GenBank/DDBJ whole genome shotgun (WGS) entry which is preliminary data.</text>
</comment>
<dbReference type="Proteomes" id="UP000297872">
    <property type="component" value="Unassembled WGS sequence"/>
</dbReference>
<accession>A0A4Y8VR42</accession>
<gene>
    <name evidence="2" type="ORF">EXN75_05645</name>
</gene>
<dbReference type="Pfam" id="PF14054">
    <property type="entry name" value="DUF4249"/>
    <property type="match status" value="1"/>
</dbReference>
<evidence type="ECO:0000313" key="2">
    <source>
        <dbReference type="EMBL" id="TFH82818.1"/>
    </source>
</evidence>
<dbReference type="GeneID" id="302994778"/>
<reference evidence="2 3" key="1">
    <citation type="submission" date="2019-02" db="EMBL/GenBank/DDBJ databases">
        <title>Draft Genome Sequence of the Prevotella sp. BCRC 81118, Isolated from Human Feces.</title>
        <authorList>
            <person name="Huang C.-H."/>
        </authorList>
    </citation>
    <scope>NUCLEOTIDE SEQUENCE [LARGE SCALE GENOMIC DNA]</scope>
    <source>
        <strain evidence="2 3">BCRC 81118</strain>
    </source>
</reference>
<keyword evidence="1" id="KW-0732">Signal</keyword>
<dbReference type="EMBL" id="SGVY01000010">
    <property type="protein sequence ID" value="TFH82818.1"/>
    <property type="molecule type" value="Genomic_DNA"/>
</dbReference>
<dbReference type="OrthoDB" id="1060343at2"/>
<dbReference type="InterPro" id="IPR025345">
    <property type="entry name" value="DUF4249"/>
</dbReference>
<dbReference type="AlphaFoldDB" id="A0A4Y8VR42"/>
<proteinExistence type="predicted"/>
<dbReference type="RefSeq" id="WP_134843097.1">
    <property type="nucleotide sequence ID" value="NZ_SGVY01000010.1"/>
</dbReference>
<name>A0A4Y8VR42_9BACT</name>
<keyword evidence="3" id="KW-1185">Reference proteome</keyword>
<protein>
    <submittedName>
        <fullName evidence="2">DUF4249 domain-containing protein</fullName>
    </submittedName>
</protein>